<dbReference type="EMBL" id="BTSY01000004">
    <property type="protein sequence ID" value="GMT23090.1"/>
    <property type="molecule type" value="Genomic_DNA"/>
</dbReference>
<sequence length="112" mass="12782">RFHWLVLISWQCMNFFAASNLFSIFSNFVPEWRCGNGSLGKNCTVYHNCNETITFSHVPFHSAAYEYRWICNNSFSASASNQVQFFGFFFGTVAFGFASDILGRKIVTSFAL</sequence>
<dbReference type="Proteomes" id="UP001432322">
    <property type="component" value="Unassembled WGS sequence"/>
</dbReference>
<name>A0AAV5VUA0_9BILA</name>
<keyword evidence="1" id="KW-1133">Transmembrane helix</keyword>
<feature type="transmembrane region" description="Helical" evidence="1">
    <location>
        <begin position="12"/>
        <end position="29"/>
    </location>
</feature>
<feature type="non-terminal residue" evidence="2">
    <location>
        <position position="112"/>
    </location>
</feature>
<organism evidence="2 3">
    <name type="scientific">Pristionchus fissidentatus</name>
    <dbReference type="NCBI Taxonomy" id="1538716"/>
    <lineage>
        <taxon>Eukaryota</taxon>
        <taxon>Metazoa</taxon>
        <taxon>Ecdysozoa</taxon>
        <taxon>Nematoda</taxon>
        <taxon>Chromadorea</taxon>
        <taxon>Rhabditida</taxon>
        <taxon>Rhabditina</taxon>
        <taxon>Diplogasteromorpha</taxon>
        <taxon>Diplogasteroidea</taxon>
        <taxon>Neodiplogasteridae</taxon>
        <taxon>Pristionchus</taxon>
    </lineage>
</organism>
<evidence type="ECO:0008006" key="4">
    <source>
        <dbReference type="Google" id="ProtNLM"/>
    </source>
</evidence>
<reference evidence="2" key="1">
    <citation type="submission" date="2023-10" db="EMBL/GenBank/DDBJ databases">
        <title>Genome assembly of Pristionchus species.</title>
        <authorList>
            <person name="Yoshida K."/>
            <person name="Sommer R.J."/>
        </authorList>
    </citation>
    <scope>NUCLEOTIDE SEQUENCE</scope>
    <source>
        <strain evidence="2">RS5133</strain>
    </source>
</reference>
<proteinExistence type="predicted"/>
<evidence type="ECO:0000313" key="2">
    <source>
        <dbReference type="EMBL" id="GMT23090.1"/>
    </source>
</evidence>
<protein>
    <recommendedName>
        <fullName evidence="4">Major facilitator superfamily (MFS) profile domain-containing protein</fullName>
    </recommendedName>
</protein>
<keyword evidence="1" id="KW-0812">Transmembrane</keyword>
<accession>A0AAV5VUA0</accession>
<feature type="transmembrane region" description="Helical" evidence="1">
    <location>
        <begin position="83"/>
        <end position="103"/>
    </location>
</feature>
<feature type="non-terminal residue" evidence="2">
    <location>
        <position position="1"/>
    </location>
</feature>
<dbReference type="AlphaFoldDB" id="A0AAV5VUA0"/>
<gene>
    <name evidence="2" type="ORF">PFISCL1PPCAC_14387</name>
</gene>
<keyword evidence="3" id="KW-1185">Reference proteome</keyword>
<comment type="caution">
    <text evidence="2">The sequence shown here is derived from an EMBL/GenBank/DDBJ whole genome shotgun (WGS) entry which is preliminary data.</text>
</comment>
<evidence type="ECO:0000256" key="1">
    <source>
        <dbReference type="SAM" id="Phobius"/>
    </source>
</evidence>
<keyword evidence="1" id="KW-0472">Membrane</keyword>
<evidence type="ECO:0000313" key="3">
    <source>
        <dbReference type="Proteomes" id="UP001432322"/>
    </source>
</evidence>